<dbReference type="EMBL" id="JAIWYP010000012">
    <property type="protein sequence ID" value="KAH3727750.1"/>
    <property type="molecule type" value="Genomic_DNA"/>
</dbReference>
<reference evidence="1" key="2">
    <citation type="submission" date="2020-11" db="EMBL/GenBank/DDBJ databases">
        <authorList>
            <person name="McCartney M.A."/>
            <person name="Auch B."/>
            <person name="Kono T."/>
            <person name="Mallez S."/>
            <person name="Becker A."/>
            <person name="Gohl D.M."/>
            <person name="Silverstein K.A.T."/>
            <person name="Koren S."/>
            <person name="Bechman K.B."/>
            <person name="Herman A."/>
            <person name="Abrahante J.E."/>
            <person name="Garbe J."/>
        </authorList>
    </citation>
    <scope>NUCLEOTIDE SEQUENCE</scope>
    <source>
        <strain evidence="1">Duluth1</strain>
        <tissue evidence="1">Whole animal</tissue>
    </source>
</reference>
<name>A0A9D4HQY4_DREPO</name>
<gene>
    <name evidence="1" type="ORF">DPMN_053693</name>
</gene>
<reference evidence="1" key="1">
    <citation type="journal article" date="2019" name="bioRxiv">
        <title>The Genome of the Zebra Mussel, Dreissena polymorpha: A Resource for Invasive Species Research.</title>
        <authorList>
            <person name="McCartney M.A."/>
            <person name="Auch B."/>
            <person name="Kono T."/>
            <person name="Mallez S."/>
            <person name="Zhang Y."/>
            <person name="Obille A."/>
            <person name="Becker A."/>
            <person name="Abrahante J.E."/>
            <person name="Garbe J."/>
            <person name="Badalamenti J.P."/>
            <person name="Herman A."/>
            <person name="Mangelson H."/>
            <person name="Liachko I."/>
            <person name="Sullivan S."/>
            <person name="Sone E.D."/>
            <person name="Koren S."/>
            <person name="Silverstein K.A.T."/>
            <person name="Beckman K.B."/>
            <person name="Gohl D.M."/>
        </authorList>
    </citation>
    <scope>NUCLEOTIDE SEQUENCE</scope>
    <source>
        <strain evidence="1">Duluth1</strain>
        <tissue evidence="1">Whole animal</tissue>
    </source>
</reference>
<accession>A0A9D4HQY4</accession>
<evidence type="ECO:0000313" key="1">
    <source>
        <dbReference type="EMBL" id="KAH3727750.1"/>
    </source>
</evidence>
<dbReference type="Proteomes" id="UP000828390">
    <property type="component" value="Unassembled WGS sequence"/>
</dbReference>
<sequence>MGTISSLTVNLPGSPVGVAYPCMTFSGPVAFCRRSELRTVTFPLEPSSSVVNET</sequence>
<keyword evidence="2" id="KW-1185">Reference proteome</keyword>
<comment type="caution">
    <text evidence="1">The sequence shown here is derived from an EMBL/GenBank/DDBJ whole genome shotgun (WGS) entry which is preliminary data.</text>
</comment>
<proteinExistence type="predicted"/>
<evidence type="ECO:0000313" key="2">
    <source>
        <dbReference type="Proteomes" id="UP000828390"/>
    </source>
</evidence>
<protein>
    <submittedName>
        <fullName evidence="1">Uncharacterized protein</fullName>
    </submittedName>
</protein>
<organism evidence="1 2">
    <name type="scientific">Dreissena polymorpha</name>
    <name type="common">Zebra mussel</name>
    <name type="synonym">Mytilus polymorpha</name>
    <dbReference type="NCBI Taxonomy" id="45954"/>
    <lineage>
        <taxon>Eukaryota</taxon>
        <taxon>Metazoa</taxon>
        <taxon>Spiralia</taxon>
        <taxon>Lophotrochozoa</taxon>
        <taxon>Mollusca</taxon>
        <taxon>Bivalvia</taxon>
        <taxon>Autobranchia</taxon>
        <taxon>Heteroconchia</taxon>
        <taxon>Euheterodonta</taxon>
        <taxon>Imparidentia</taxon>
        <taxon>Neoheterodontei</taxon>
        <taxon>Myida</taxon>
        <taxon>Dreissenoidea</taxon>
        <taxon>Dreissenidae</taxon>
        <taxon>Dreissena</taxon>
    </lineage>
</organism>
<dbReference type="AlphaFoldDB" id="A0A9D4HQY4"/>